<gene>
    <name evidence="2" type="ORF">SAMN04515674_11845</name>
</gene>
<sequence>MKSALRYIFIVSTFLLSFESFASHLKGGEISVRRVSNTSLTYEFTLTTYTENNRANQEQTFVWFCFGDGTAPVRVLRCCGTPVDIPNTNGTLKNIYRTTYTYPAPSLYYKVNVAIPNRNDNVRNMSDSFNTPFYVETIFSINSGLGLNSTPVLLNPAIDITAVVGQKYTHNPNAVDAEGDSLAYRLTICRQGSEESCDLRGASVNNFRQPNEVSAIPATFEINAKTGDLVWNAPAEVGKYNCAFIVEEWRNGVKISETVRDMQIEVVDADNKAPVITVPPDICVEAGTMIRQTITATDTPSSTGRRDPLTITSTGAVYDLAYIGPPLATFVSTPKQTTTVATGTFTWQTSCNHIREQTYDILFKVEDTPPVQVGTAAKLTDSKIMKIKVVAPSVKNFKAAADPVTKGASLTWDSYACQNPGAQIVIYRKEGSCPDYTPSACQTGLPGSLGYQEIARVPVSDVKYVDTNGGKGLKKNVNYGYRLVVVFGAPTYGQSIASAGACLMIESPIILMTNVTVDKTDVTNGEITVKWTRPIGLDKNIYSGPYQYRLSRATGLNGTNFTQISGNIDTDLSGTKADTVLTDKALNTTDNAYRYRVEFFYTNNGSLVSLDTSSSASSVRLGAAADIRSVNLSWQANVPWNNQNQTHKVYRETRPGSGIFNQIADVPVSGTNTFNFKDSGADNIASDGVYKVTMSPDSSYCYKVQTVGNYSDPKQNLGLLFNLSQIICATPKSNIVPCPPVLSIDLLDCKTFSQSGPCDQTSFANVLTWTTPAKDANGVDCTKDIVKYTIFYSAKSDGNFEKIGEITSPQPLPQTFTHTKSDSYIGCYYITATDKYGAESAKSNVVCKDNCPNFELPNIFTPNGDGKNDTFQPLICPRFVDNVKFDVYNRNGTKVYEYNGGIKGFAWDGKTNDGKEVSSGTYYYSCEVKFLTLDPSKTSLSLKGWVELLR</sequence>
<dbReference type="STRING" id="1079859.SAMN04515674_11845"/>
<keyword evidence="1" id="KW-0732">Signal</keyword>
<reference evidence="2 3" key="1">
    <citation type="submission" date="2016-10" db="EMBL/GenBank/DDBJ databases">
        <authorList>
            <person name="de Groot N.N."/>
        </authorList>
    </citation>
    <scope>NUCLEOTIDE SEQUENCE [LARGE SCALE GENOMIC DNA]</scope>
    <source>
        <strain evidence="3">E92,LMG 26720,CCM 7988</strain>
    </source>
</reference>
<evidence type="ECO:0000313" key="2">
    <source>
        <dbReference type="EMBL" id="SFQ42395.1"/>
    </source>
</evidence>
<dbReference type="NCBIfam" id="TIGR04131">
    <property type="entry name" value="Bac_Flav_CTERM"/>
    <property type="match status" value="1"/>
</dbReference>
<dbReference type="Gene3D" id="2.60.40.10">
    <property type="entry name" value="Immunoglobulins"/>
    <property type="match status" value="2"/>
</dbReference>
<name>A0A1I5YDT6_9BACT</name>
<dbReference type="InterPro" id="IPR026341">
    <property type="entry name" value="T9SS_type_B"/>
</dbReference>
<dbReference type="RefSeq" id="WP_092019409.1">
    <property type="nucleotide sequence ID" value="NZ_FOXH01000018.1"/>
</dbReference>
<keyword evidence="3" id="KW-1185">Reference proteome</keyword>
<dbReference type="InterPro" id="IPR013783">
    <property type="entry name" value="Ig-like_fold"/>
</dbReference>
<dbReference type="Gene3D" id="2.60.40.4070">
    <property type="match status" value="1"/>
</dbReference>
<dbReference type="EMBL" id="FOXH01000018">
    <property type="protein sequence ID" value="SFQ42395.1"/>
    <property type="molecule type" value="Genomic_DNA"/>
</dbReference>
<dbReference type="OrthoDB" id="1123245at2"/>
<feature type="chain" id="PRO_5011544489" evidence="1">
    <location>
        <begin position="23"/>
        <end position="950"/>
    </location>
</feature>
<evidence type="ECO:0000313" key="3">
    <source>
        <dbReference type="Proteomes" id="UP000199306"/>
    </source>
</evidence>
<dbReference type="Proteomes" id="UP000199306">
    <property type="component" value="Unassembled WGS sequence"/>
</dbReference>
<accession>A0A1I5YDT6</accession>
<organism evidence="2 3">
    <name type="scientific">Pseudarcicella hirudinis</name>
    <dbReference type="NCBI Taxonomy" id="1079859"/>
    <lineage>
        <taxon>Bacteria</taxon>
        <taxon>Pseudomonadati</taxon>
        <taxon>Bacteroidota</taxon>
        <taxon>Cytophagia</taxon>
        <taxon>Cytophagales</taxon>
        <taxon>Flectobacillaceae</taxon>
        <taxon>Pseudarcicella</taxon>
    </lineage>
</organism>
<protein>
    <submittedName>
        <fullName evidence="2">Gliding motility-associated C-terminal domain-containing protein</fullName>
    </submittedName>
</protein>
<evidence type="ECO:0000256" key="1">
    <source>
        <dbReference type="SAM" id="SignalP"/>
    </source>
</evidence>
<proteinExistence type="predicted"/>
<dbReference type="Pfam" id="PF13585">
    <property type="entry name" value="CHU_C"/>
    <property type="match status" value="1"/>
</dbReference>
<feature type="signal peptide" evidence="1">
    <location>
        <begin position="1"/>
        <end position="22"/>
    </location>
</feature>
<dbReference type="AlphaFoldDB" id="A0A1I5YDT6"/>